<dbReference type="InterPro" id="IPR000524">
    <property type="entry name" value="Tscrpt_reg_HTH_GntR"/>
</dbReference>
<dbReference type="InterPro" id="IPR036388">
    <property type="entry name" value="WH-like_DNA-bd_sf"/>
</dbReference>
<dbReference type="PROSITE" id="PS50949">
    <property type="entry name" value="HTH_GNTR"/>
    <property type="match status" value="1"/>
</dbReference>
<evidence type="ECO:0000313" key="6">
    <source>
        <dbReference type="Proteomes" id="UP000462152"/>
    </source>
</evidence>
<dbReference type="AlphaFoldDB" id="A0A7K1LGW9"/>
<organism evidence="5 6">
    <name type="scientific">Rothia koreensis</name>
    <dbReference type="NCBI Taxonomy" id="592378"/>
    <lineage>
        <taxon>Bacteria</taxon>
        <taxon>Bacillati</taxon>
        <taxon>Actinomycetota</taxon>
        <taxon>Actinomycetes</taxon>
        <taxon>Micrococcales</taxon>
        <taxon>Micrococcaceae</taxon>
        <taxon>Rothia</taxon>
    </lineage>
</organism>
<accession>A0A7K1LGW9</accession>
<dbReference type="SMART" id="SM00895">
    <property type="entry name" value="FCD"/>
    <property type="match status" value="1"/>
</dbReference>
<dbReference type="OrthoDB" id="9784718at2"/>
<keyword evidence="2" id="KW-0238">DNA-binding</keyword>
<gene>
    <name evidence="5" type="ORF">GMA10_04255</name>
</gene>
<dbReference type="GO" id="GO:0003700">
    <property type="term" value="F:DNA-binding transcription factor activity"/>
    <property type="evidence" value="ECO:0007669"/>
    <property type="project" value="InterPro"/>
</dbReference>
<protein>
    <submittedName>
        <fullName evidence="5">FCD domain-containing protein</fullName>
    </submittedName>
</protein>
<dbReference type="PANTHER" id="PTHR43537:SF24">
    <property type="entry name" value="GLUCONATE OPERON TRANSCRIPTIONAL REPRESSOR"/>
    <property type="match status" value="1"/>
</dbReference>
<evidence type="ECO:0000256" key="3">
    <source>
        <dbReference type="ARBA" id="ARBA00023163"/>
    </source>
</evidence>
<feature type="domain" description="HTH gntR-type" evidence="4">
    <location>
        <begin position="34"/>
        <end position="104"/>
    </location>
</feature>
<reference evidence="5 6" key="1">
    <citation type="submission" date="2019-12" db="EMBL/GenBank/DDBJ databases">
        <authorList>
            <person name="Li J."/>
            <person name="Shi Y."/>
            <person name="Xu G."/>
            <person name="Xiao D."/>
            <person name="Ran X."/>
        </authorList>
    </citation>
    <scope>NUCLEOTIDE SEQUENCE [LARGE SCALE GENOMIC DNA]</scope>
    <source>
        <strain evidence="5 6">JCM 15915</strain>
    </source>
</reference>
<evidence type="ECO:0000259" key="4">
    <source>
        <dbReference type="PROSITE" id="PS50949"/>
    </source>
</evidence>
<dbReference type="CDD" id="cd07377">
    <property type="entry name" value="WHTH_GntR"/>
    <property type="match status" value="1"/>
</dbReference>
<evidence type="ECO:0000313" key="5">
    <source>
        <dbReference type="EMBL" id="MUN54431.1"/>
    </source>
</evidence>
<evidence type="ECO:0000256" key="1">
    <source>
        <dbReference type="ARBA" id="ARBA00023015"/>
    </source>
</evidence>
<dbReference type="InterPro" id="IPR036390">
    <property type="entry name" value="WH_DNA-bd_sf"/>
</dbReference>
<dbReference type="SUPFAM" id="SSF46785">
    <property type="entry name" value="Winged helix' DNA-binding domain"/>
    <property type="match status" value="1"/>
</dbReference>
<dbReference type="GO" id="GO:0003677">
    <property type="term" value="F:DNA binding"/>
    <property type="evidence" value="ECO:0007669"/>
    <property type="project" value="UniProtKB-KW"/>
</dbReference>
<dbReference type="SMART" id="SM00345">
    <property type="entry name" value="HTH_GNTR"/>
    <property type="match status" value="1"/>
</dbReference>
<keyword evidence="1" id="KW-0805">Transcription regulation</keyword>
<dbReference type="Gene3D" id="1.20.120.530">
    <property type="entry name" value="GntR ligand-binding domain-like"/>
    <property type="match status" value="1"/>
</dbReference>
<dbReference type="Pfam" id="PF07729">
    <property type="entry name" value="FCD"/>
    <property type="match status" value="1"/>
</dbReference>
<dbReference type="EMBL" id="WOGT01000002">
    <property type="protein sequence ID" value="MUN54431.1"/>
    <property type="molecule type" value="Genomic_DNA"/>
</dbReference>
<dbReference type="InterPro" id="IPR011711">
    <property type="entry name" value="GntR_C"/>
</dbReference>
<dbReference type="InterPro" id="IPR008920">
    <property type="entry name" value="TF_FadR/GntR_C"/>
</dbReference>
<dbReference type="Pfam" id="PF00392">
    <property type="entry name" value="GntR"/>
    <property type="match status" value="1"/>
</dbReference>
<dbReference type="PRINTS" id="PR00035">
    <property type="entry name" value="HTHGNTR"/>
</dbReference>
<keyword evidence="3" id="KW-0804">Transcription</keyword>
<dbReference type="PANTHER" id="PTHR43537">
    <property type="entry name" value="TRANSCRIPTIONAL REGULATOR, GNTR FAMILY"/>
    <property type="match status" value="1"/>
</dbReference>
<proteinExistence type="predicted"/>
<comment type="caution">
    <text evidence="5">The sequence shown here is derived from an EMBL/GenBank/DDBJ whole genome shotgun (WGS) entry which is preliminary data.</text>
</comment>
<dbReference type="Gene3D" id="1.10.10.10">
    <property type="entry name" value="Winged helix-like DNA-binding domain superfamily/Winged helix DNA-binding domain"/>
    <property type="match status" value="1"/>
</dbReference>
<name>A0A7K1LGW9_9MICC</name>
<dbReference type="Proteomes" id="UP000462152">
    <property type="component" value="Unassembled WGS sequence"/>
</dbReference>
<sequence length="255" mass="27865">MTCEAEDQVDSLGERSVAEGLVDPRSLIHPVRAGNTLEATFEGLLRLIKVGAVLPGQRLPPERELADSLQVSRSTLRSVLGDLQRHGYLEVRRGRYGGTFVIDSAPEKQTDVTVDPRQLQDILAYRTVVESGAARLAAEADLQAPQRRGLRRALDAASAAAPEDYRHLDSRLHIVIGELTGSRRLVDCVVESRALVNDLLDRIPLLASNLEHSNHQHQELVAAILDGDPETAESVARAHLDGTETLLRSFLNLSA</sequence>
<evidence type="ECO:0000256" key="2">
    <source>
        <dbReference type="ARBA" id="ARBA00023125"/>
    </source>
</evidence>
<keyword evidence="6" id="KW-1185">Reference proteome</keyword>
<dbReference type="SUPFAM" id="SSF48008">
    <property type="entry name" value="GntR ligand-binding domain-like"/>
    <property type="match status" value="1"/>
</dbReference>
<dbReference type="RefSeq" id="WP_129315672.1">
    <property type="nucleotide sequence ID" value="NZ_NOIQ01000010.1"/>
</dbReference>